<dbReference type="GO" id="GO:0005739">
    <property type="term" value="C:mitochondrion"/>
    <property type="evidence" value="ECO:0007669"/>
    <property type="project" value="TreeGrafter"/>
</dbReference>
<name>A0AAD5VSH7_9AGAR</name>
<dbReference type="Gene3D" id="3.10.129.10">
    <property type="entry name" value="Hotdog Thioesterase"/>
    <property type="match status" value="1"/>
</dbReference>
<protein>
    <submittedName>
        <fullName evidence="1">Uncharacterized protein</fullName>
    </submittedName>
</protein>
<comment type="caution">
    <text evidence="1">The sequence shown here is derived from an EMBL/GenBank/DDBJ whole genome shotgun (WGS) entry which is preliminary data.</text>
</comment>
<reference evidence="1" key="1">
    <citation type="submission" date="2022-07" db="EMBL/GenBank/DDBJ databases">
        <title>Genome Sequence of Leucocoprinus birnbaumii.</title>
        <authorList>
            <person name="Buettner E."/>
        </authorList>
    </citation>
    <scope>NUCLEOTIDE SEQUENCE</scope>
    <source>
        <strain evidence="1">VT141</strain>
    </source>
</reference>
<dbReference type="AlphaFoldDB" id="A0AAD5VSH7"/>
<proteinExistence type="predicted"/>
<gene>
    <name evidence="1" type="ORF">NP233_g5608</name>
</gene>
<dbReference type="GO" id="GO:0019171">
    <property type="term" value="F:(3R)-hydroxyacyl-[acyl-carrier-protein] dehydratase activity"/>
    <property type="evidence" value="ECO:0007669"/>
    <property type="project" value="TreeGrafter"/>
</dbReference>
<dbReference type="InterPro" id="IPR052741">
    <property type="entry name" value="Mitochondrial_HTD2"/>
</dbReference>
<dbReference type="Proteomes" id="UP001213000">
    <property type="component" value="Unassembled WGS sequence"/>
</dbReference>
<dbReference type="EMBL" id="JANIEX010000336">
    <property type="protein sequence ID" value="KAJ3568591.1"/>
    <property type="molecule type" value="Genomic_DNA"/>
</dbReference>
<dbReference type="PANTHER" id="PTHR28152">
    <property type="entry name" value="HYDROXYACYL-THIOESTER DEHYDRATASE TYPE 2, MITOCHONDRIAL"/>
    <property type="match status" value="1"/>
</dbReference>
<evidence type="ECO:0000313" key="1">
    <source>
        <dbReference type="EMBL" id="KAJ3568591.1"/>
    </source>
</evidence>
<sequence>MIPRYLPRTVLAHISRRQSYHSEALDKWINNPPSVTLTDSFHYEPLSDLYITLPTRDGTRKPYVEPQVGQPVPYGSQLAFFHARKPEHLLRADGTDEDISPPAPFLRRMWAGGKMTWNNDNPMLVGSKVRGRSSVGDVKLKGVEKGKPMVFVTQRIEYEIDGTTKGPSLVEERAHVYFEVKDEEEKKKPGPKPVQVPSSVDFSFTYLPSVVTLFRFSALMFNAHHIHLDKEYSVKKEGYEERLVHGPLTALMLLETAAFNKPDIHIKTFEYRATNPLIAGRQTTINGVWTDKNKAQLWCIDEKGVVGMTGSITAE</sequence>
<dbReference type="SUPFAM" id="SSF54637">
    <property type="entry name" value="Thioesterase/thiol ester dehydrase-isomerase"/>
    <property type="match status" value="1"/>
</dbReference>
<accession>A0AAD5VSH7</accession>
<organism evidence="1 2">
    <name type="scientific">Leucocoprinus birnbaumii</name>
    <dbReference type="NCBI Taxonomy" id="56174"/>
    <lineage>
        <taxon>Eukaryota</taxon>
        <taxon>Fungi</taxon>
        <taxon>Dikarya</taxon>
        <taxon>Basidiomycota</taxon>
        <taxon>Agaricomycotina</taxon>
        <taxon>Agaricomycetes</taxon>
        <taxon>Agaricomycetidae</taxon>
        <taxon>Agaricales</taxon>
        <taxon>Agaricineae</taxon>
        <taxon>Agaricaceae</taxon>
        <taxon>Leucocoprinus</taxon>
    </lineage>
</organism>
<evidence type="ECO:0000313" key="2">
    <source>
        <dbReference type="Proteomes" id="UP001213000"/>
    </source>
</evidence>
<dbReference type="PANTHER" id="PTHR28152:SF1">
    <property type="entry name" value="HYDROXYACYL-THIOESTER DEHYDRATASE TYPE 2, MITOCHONDRIAL"/>
    <property type="match status" value="1"/>
</dbReference>
<keyword evidence="2" id="KW-1185">Reference proteome</keyword>
<dbReference type="InterPro" id="IPR029069">
    <property type="entry name" value="HotDog_dom_sf"/>
</dbReference>